<dbReference type="EMBL" id="JASWJB010000013">
    <property type="protein sequence ID" value="KAK2612682.1"/>
    <property type="molecule type" value="Genomic_DNA"/>
</dbReference>
<organism evidence="1 2">
    <name type="scientific">Conoideocrella luteorostrata</name>
    <dbReference type="NCBI Taxonomy" id="1105319"/>
    <lineage>
        <taxon>Eukaryota</taxon>
        <taxon>Fungi</taxon>
        <taxon>Dikarya</taxon>
        <taxon>Ascomycota</taxon>
        <taxon>Pezizomycotina</taxon>
        <taxon>Sordariomycetes</taxon>
        <taxon>Hypocreomycetidae</taxon>
        <taxon>Hypocreales</taxon>
        <taxon>Clavicipitaceae</taxon>
        <taxon>Conoideocrella</taxon>
    </lineage>
</organism>
<keyword evidence="2" id="KW-1185">Reference proteome</keyword>
<accession>A0AAJ0D0T2</accession>
<name>A0AAJ0D0T2_9HYPO</name>
<evidence type="ECO:0000313" key="2">
    <source>
        <dbReference type="Proteomes" id="UP001251528"/>
    </source>
</evidence>
<protein>
    <submittedName>
        <fullName evidence="1">Uncharacterized protein</fullName>
    </submittedName>
</protein>
<dbReference type="Proteomes" id="UP001251528">
    <property type="component" value="Unassembled WGS sequence"/>
</dbReference>
<sequence>MSLPENNPTSFPVYEDGQWISLTDEAFRLCWTLQGPITTAVTVLDDRQDPEGSQSPCLVQTPSGLLWHPVAQAAFTLPRISSINVTVDQLDLWPSVWEDCMGDPEPGESGCVFTEPTDKNERRYLLKCMGSKRPPNGPVLTVMASSIGGYITIRDYVSAVHPWLLSLRPSLLMAMNLSENDDFQDPLPADTRLTVSYEFPSSVAIFLE</sequence>
<gene>
    <name evidence="1" type="ORF">QQS21_001299</name>
</gene>
<dbReference type="AlphaFoldDB" id="A0AAJ0D0T2"/>
<proteinExistence type="predicted"/>
<comment type="caution">
    <text evidence="1">The sequence shown here is derived from an EMBL/GenBank/DDBJ whole genome shotgun (WGS) entry which is preliminary data.</text>
</comment>
<reference evidence="1" key="1">
    <citation type="submission" date="2023-06" db="EMBL/GenBank/DDBJ databases">
        <title>Conoideocrella luteorostrata (Hypocreales: Clavicipitaceae), a potential biocontrol fungus for elongate hemlock scale in United States Christmas tree production areas.</title>
        <authorList>
            <person name="Barrett H."/>
            <person name="Lovett B."/>
            <person name="Macias A.M."/>
            <person name="Stajich J.E."/>
            <person name="Kasson M.T."/>
        </authorList>
    </citation>
    <scope>NUCLEOTIDE SEQUENCE</scope>
    <source>
        <strain evidence="1">ARSEF 14590</strain>
    </source>
</reference>
<evidence type="ECO:0000313" key="1">
    <source>
        <dbReference type="EMBL" id="KAK2612682.1"/>
    </source>
</evidence>